<reference evidence="2 3" key="1">
    <citation type="submission" date="2019-05" db="EMBL/GenBank/DDBJ databases">
        <title>Microbulbifer harenosus sp. nov., an alginate-degrading bacterium isolated from coastal sand.</title>
        <authorList>
            <person name="Huang H."/>
            <person name="Mo K."/>
            <person name="Bao S."/>
        </authorList>
    </citation>
    <scope>NUCLEOTIDE SEQUENCE [LARGE SCALE GENOMIC DNA]</scope>
    <source>
        <strain evidence="2 3">HB161719</strain>
    </source>
</reference>
<sequence length="289" mass="32264">MQPISTLRCLVLSLCFLLSPPLSAAAITWEGTQKSLLDAKYEIAAVGGGITYLGVKEWNWGSSSFRFNDEGWFGMDTGSGGMDKLGHMYSSYLIAEAIGNGLSRENEPEFAATYSALWASSLMLYVEMFDGYSADHGFSYEDVIFNTTGIALSYLRTRNPELKNLLDYRLDYRPSKGMKGFHPVTDYSGMRYLLAVKAAGIPALQDTPFKYLELNLGYMAQGFKAEDAPYFPERSTEFFVGIGFNLDELLFKPLAGHLGRVGKYASTVSHYYQPRGSYIKTTLHERTDE</sequence>
<evidence type="ECO:0000313" key="2">
    <source>
        <dbReference type="EMBL" id="TLM76161.1"/>
    </source>
</evidence>
<comment type="caution">
    <text evidence="2">The sequence shown here is derived from an EMBL/GenBank/DDBJ whole genome shotgun (WGS) entry which is preliminary data.</text>
</comment>
<proteinExistence type="predicted"/>
<keyword evidence="3" id="KW-1185">Reference proteome</keyword>
<name>A0ABY2UKE7_9GAMM</name>
<evidence type="ECO:0000313" key="3">
    <source>
        <dbReference type="Proteomes" id="UP000306791"/>
    </source>
</evidence>
<feature type="chain" id="PRO_5045345719" evidence="1">
    <location>
        <begin position="25"/>
        <end position="289"/>
    </location>
</feature>
<accession>A0ABY2UKE7</accession>
<feature type="signal peptide" evidence="1">
    <location>
        <begin position="1"/>
        <end position="24"/>
    </location>
</feature>
<dbReference type="EMBL" id="VANI01000015">
    <property type="protein sequence ID" value="TLM76161.1"/>
    <property type="molecule type" value="Genomic_DNA"/>
</dbReference>
<dbReference type="Proteomes" id="UP000306791">
    <property type="component" value="Unassembled WGS sequence"/>
</dbReference>
<dbReference type="InterPro" id="IPR018736">
    <property type="entry name" value="DUF2279_periplasmic_lipo"/>
</dbReference>
<evidence type="ECO:0000256" key="1">
    <source>
        <dbReference type="SAM" id="SignalP"/>
    </source>
</evidence>
<organism evidence="2 3">
    <name type="scientific">Microbulbifer harenosus</name>
    <dbReference type="NCBI Taxonomy" id="2576840"/>
    <lineage>
        <taxon>Bacteria</taxon>
        <taxon>Pseudomonadati</taxon>
        <taxon>Pseudomonadota</taxon>
        <taxon>Gammaproteobacteria</taxon>
        <taxon>Cellvibrionales</taxon>
        <taxon>Microbulbiferaceae</taxon>
        <taxon>Microbulbifer</taxon>
    </lineage>
</organism>
<gene>
    <name evidence="2" type="ORF">FDY93_14460</name>
</gene>
<keyword evidence="1" id="KW-0732">Signal</keyword>
<dbReference type="Pfam" id="PF10043">
    <property type="entry name" value="DUF2279"/>
    <property type="match status" value="1"/>
</dbReference>
<protein>
    <submittedName>
        <fullName evidence="2">DUF2279 domain-containing protein</fullName>
    </submittedName>
</protein>
<dbReference type="RefSeq" id="WP_138236464.1">
    <property type="nucleotide sequence ID" value="NZ_CP185860.1"/>
</dbReference>